<dbReference type="EMBL" id="VSRR010132064">
    <property type="protein sequence ID" value="MPD02579.1"/>
    <property type="molecule type" value="Genomic_DNA"/>
</dbReference>
<protein>
    <submittedName>
        <fullName evidence="1">Uncharacterized protein</fullName>
    </submittedName>
</protein>
<organism evidence="1 2">
    <name type="scientific">Portunus trituberculatus</name>
    <name type="common">Swimming crab</name>
    <name type="synonym">Neptunus trituberculatus</name>
    <dbReference type="NCBI Taxonomy" id="210409"/>
    <lineage>
        <taxon>Eukaryota</taxon>
        <taxon>Metazoa</taxon>
        <taxon>Ecdysozoa</taxon>
        <taxon>Arthropoda</taxon>
        <taxon>Crustacea</taxon>
        <taxon>Multicrustacea</taxon>
        <taxon>Malacostraca</taxon>
        <taxon>Eumalacostraca</taxon>
        <taxon>Eucarida</taxon>
        <taxon>Decapoda</taxon>
        <taxon>Pleocyemata</taxon>
        <taxon>Brachyura</taxon>
        <taxon>Eubrachyura</taxon>
        <taxon>Portunoidea</taxon>
        <taxon>Portunidae</taxon>
        <taxon>Portuninae</taxon>
        <taxon>Portunus</taxon>
    </lineage>
</organism>
<comment type="caution">
    <text evidence="1">The sequence shown here is derived from an EMBL/GenBank/DDBJ whole genome shotgun (WGS) entry which is preliminary data.</text>
</comment>
<evidence type="ECO:0000313" key="1">
    <source>
        <dbReference type="EMBL" id="MPD02579.1"/>
    </source>
</evidence>
<dbReference type="AlphaFoldDB" id="A0A5B7KC79"/>
<accession>A0A5B7KC79</accession>
<keyword evidence="2" id="KW-1185">Reference proteome</keyword>
<evidence type="ECO:0000313" key="2">
    <source>
        <dbReference type="Proteomes" id="UP000324222"/>
    </source>
</evidence>
<name>A0A5B7KC79_PORTR</name>
<sequence>MYLLDEEFRDIYRTIGNVGSLSRAFCSECGCSVALAVCQCPGSRQLLRIRGGRGAVVRVRRASASVVGVPRRN</sequence>
<gene>
    <name evidence="1" type="ORF">E2C01_098171</name>
</gene>
<reference evidence="1 2" key="1">
    <citation type="submission" date="2019-05" db="EMBL/GenBank/DDBJ databases">
        <title>Another draft genome of Portunus trituberculatus and its Hox gene families provides insights of decapod evolution.</title>
        <authorList>
            <person name="Jeong J.-H."/>
            <person name="Song I."/>
            <person name="Kim S."/>
            <person name="Choi T."/>
            <person name="Kim D."/>
            <person name="Ryu S."/>
            <person name="Kim W."/>
        </authorList>
    </citation>
    <scope>NUCLEOTIDE SEQUENCE [LARGE SCALE GENOMIC DNA]</scope>
    <source>
        <tissue evidence="1">Muscle</tissue>
    </source>
</reference>
<dbReference type="Proteomes" id="UP000324222">
    <property type="component" value="Unassembled WGS sequence"/>
</dbReference>
<proteinExistence type="predicted"/>